<protein>
    <submittedName>
        <fullName evidence="1">DUF721 domain-containing protein</fullName>
    </submittedName>
</protein>
<name>A0A832GQ44_9BACT</name>
<organism evidence="1">
    <name type="scientific">Caldimicrobium thiodismutans</name>
    <dbReference type="NCBI Taxonomy" id="1653476"/>
    <lineage>
        <taxon>Bacteria</taxon>
        <taxon>Pseudomonadati</taxon>
        <taxon>Thermodesulfobacteriota</taxon>
        <taxon>Thermodesulfobacteria</taxon>
        <taxon>Thermodesulfobacteriales</taxon>
        <taxon>Thermodesulfobacteriaceae</taxon>
        <taxon>Caldimicrobium</taxon>
    </lineage>
</organism>
<gene>
    <name evidence="1" type="ORF">ENT73_07580</name>
</gene>
<accession>A0A832GQ44</accession>
<dbReference type="AlphaFoldDB" id="A0A832GQ44"/>
<sequence length="153" mass="18003">MESLKNLALKLRLPPKVRENLRIITFMRRVWPEVLGDKADVAFPLSFDEGILYVGVTDHYELQNLSSQHERILQKLRALYPAEEKFPLRVIKFLYRPAPFSKVSPEIPKRQGVFYPEDQWREVEALCHNILDSELGKLLLRVVRSYRKNIISD</sequence>
<comment type="caution">
    <text evidence="1">The sequence shown here is derived from an EMBL/GenBank/DDBJ whole genome shotgun (WGS) entry which is preliminary data.</text>
</comment>
<proteinExistence type="predicted"/>
<dbReference type="EMBL" id="DSZU01000138">
    <property type="protein sequence ID" value="HGV55917.1"/>
    <property type="molecule type" value="Genomic_DNA"/>
</dbReference>
<reference evidence="1" key="1">
    <citation type="journal article" date="2020" name="mSystems">
        <title>Genome- and Community-Level Interaction Insights into Carbon Utilization and Element Cycling Functions of Hydrothermarchaeota in Hydrothermal Sediment.</title>
        <authorList>
            <person name="Zhou Z."/>
            <person name="Liu Y."/>
            <person name="Xu W."/>
            <person name="Pan J."/>
            <person name="Luo Z.H."/>
            <person name="Li M."/>
        </authorList>
    </citation>
    <scope>NUCLEOTIDE SEQUENCE [LARGE SCALE GENOMIC DNA]</scope>
    <source>
        <strain evidence="1">SpSt-605</strain>
    </source>
</reference>
<evidence type="ECO:0000313" key="1">
    <source>
        <dbReference type="EMBL" id="HGV55917.1"/>
    </source>
</evidence>